<feature type="chain" id="PRO_5041779170" evidence="2">
    <location>
        <begin position="21"/>
        <end position="460"/>
    </location>
</feature>
<accession>A0AAC8YX59</accession>
<evidence type="ECO:0000313" key="4">
    <source>
        <dbReference type="EMBL" id="AMU87910.1"/>
    </source>
</evidence>
<name>A0AAC8YX59_SPHMC</name>
<dbReference type="PROSITE" id="PS51257">
    <property type="entry name" value="PROKAR_LIPOPROTEIN"/>
    <property type="match status" value="1"/>
</dbReference>
<keyword evidence="2" id="KW-0472">Membrane</keyword>
<proteinExistence type="inferred from homology"/>
<evidence type="ECO:0000256" key="2">
    <source>
        <dbReference type="RuleBase" id="RU362097"/>
    </source>
</evidence>
<gene>
    <name evidence="4" type="ORF">ATM17_02455</name>
</gene>
<keyword evidence="5" id="KW-1185">Reference proteome</keyword>
<dbReference type="EMBL" id="CP013344">
    <property type="protein sequence ID" value="AMU87910.1"/>
    <property type="molecule type" value="Genomic_DNA"/>
</dbReference>
<dbReference type="RefSeq" id="WP_054724606.1">
    <property type="nucleotide sequence ID" value="NZ_CP009429.1"/>
</dbReference>
<keyword evidence="2" id="KW-0812">Transmembrane</keyword>
<sequence>MGFARPVLLLPLLLAGCMPALTPRPEASNISPPADWRTAMPATGAGDRDWWAGFGDPQLAALVAQARANNADLAIAAARVAEARAQERVARSLLLPTLSASAPGAEQRALNPFGVATESFAAQPAFQAAYEIDLFGRNAAQVKAARANAAAVAAAREAATLSVSAATASGYITLLALDARRELLRQTLTSRGEALRIARDRAEAGYTSQLELRQAEAEYRAAEQQIPAIEAAIARQENALSQLVGDTPHAIARGQDFDALVRPPVPAALPSDLVRRRPDIAQAEYALAATDANLRVARAQFLPQVRLSASAGAVISSALPDPVSIWSIGGSILAPLFQGGRLQGQYDAATAQRDQAAFAYRRTVLTAFREVEDQLAVIDRLGVQEQALLAQRAAVADALRHATNRYRAGYSPYLEQIDAQRALLAVDLALIQLRTDRLTAYVALYQALGGSGSDANAPPR</sequence>
<reference evidence="5" key="1">
    <citation type="submission" date="2015-11" db="EMBL/GenBank/DDBJ databases">
        <title>Complete genome sequence of a polyethylene-glycol degrader Sphingopyxis macrogoltabida 203N (NBRC 111659).</title>
        <authorList>
            <person name="Yoshiyuki O."/>
            <person name="Shouta N."/>
            <person name="Nagata Y."/>
            <person name="Numata M."/>
            <person name="Tsuchikane K."/>
            <person name="Hosoyama A."/>
            <person name="Yamazoe A."/>
            <person name="Tsuda M."/>
            <person name="Fujita N."/>
            <person name="Kawai F."/>
        </authorList>
    </citation>
    <scope>NUCLEOTIDE SEQUENCE [LARGE SCALE GENOMIC DNA]</scope>
    <source>
        <strain evidence="5">203N</strain>
    </source>
</reference>
<comment type="similarity">
    <text evidence="1 2">Belongs to the outer membrane factor (OMF) (TC 1.B.17) family.</text>
</comment>
<dbReference type="KEGG" id="smaz:LH19_02480"/>
<keyword evidence="2" id="KW-0449">Lipoprotein</keyword>
<feature type="signal peptide" evidence="2">
    <location>
        <begin position="1"/>
        <end position="20"/>
    </location>
</feature>
<dbReference type="SUPFAM" id="SSF56954">
    <property type="entry name" value="Outer membrane efflux proteins (OEP)"/>
    <property type="match status" value="1"/>
</dbReference>
<comment type="subcellular location">
    <subcellularLocation>
        <location evidence="2">Cell membrane</location>
        <topology evidence="2">Lipid-anchor</topology>
    </subcellularLocation>
</comment>
<dbReference type="PANTHER" id="PTHR30203">
    <property type="entry name" value="OUTER MEMBRANE CATION EFFLUX PROTEIN"/>
    <property type="match status" value="1"/>
</dbReference>
<dbReference type="Pfam" id="PF02321">
    <property type="entry name" value="OEP"/>
    <property type="match status" value="2"/>
</dbReference>
<evidence type="ECO:0000256" key="3">
    <source>
        <dbReference type="SAM" id="Coils"/>
    </source>
</evidence>
<keyword evidence="3" id="KW-0175">Coiled coil</keyword>
<dbReference type="PANTHER" id="PTHR30203:SF33">
    <property type="entry name" value="BLR4455 PROTEIN"/>
    <property type="match status" value="1"/>
</dbReference>
<evidence type="ECO:0000256" key="1">
    <source>
        <dbReference type="ARBA" id="ARBA00007613"/>
    </source>
</evidence>
<dbReference type="Gene3D" id="2.20.200.10">
    <property type="entry name" value="Outer membrane efflux proteins (OEP)"/>
    <property type="match status" value="1"/>
</dbReference>
<keyword evidence="2" id="KW-0732">Signal</keyword>
<evidence type="ECO:0000313" key="5">
    <source>
        <dbReference type="Proteomes" id="UP000076088"/>
    </source>
</evidence>
<protein>
    <submittedName>
        <fullName evidence="4">RND transporter</fullName>
    </submittedName>
</protein>
<keyword evidence="2" id="KW-0564">Palmitate</keyword>
<reference evidence="4 5" key="2">
    <citation type="journal article" date="2016" name="Genome Announc.">
        <title>Complete Genome Sequence of Sphingopyxis macrogoltabida Strain 203N (NBRC 111659), a Polyethylene Glycol Degrader.</title>
        <authorList>
            <person name="Ohtsubo Y."/>
            <person name="Nonoyama S."/>
            <person name="Nagata Y."/>
            <person name="Numata M."/>
            <person name="Tsuchikane K."/>
            <person name="Hosoyama A."/>
            <person name="Yamazoe A."/>
            <person name="Tsuda M."/>
            <person name="Fujita N."/>
            <person name="Kawai F."/>
        </authorList>
    </citation>
    <scope>NUCLEOTIDE SEQUENCE [LARGE SCALE GENOMIC DNA]</scope>
    <source>
        <strain evidence="4 5">203N</strain>
    </source>
</reference>
<dbReference type="GO" id="GO:0015562">
    <property type="term" value="F:efflux transmembrane transporter activity"/>
    <property type="evidence" value="ECO:0007669"/>
    <property type="project" value="InterPro"/>
</dbReference>
<keyword evidence="2" id="KW-1134">Transmembrane beta strand</keyword>
<dbReference type="GO" id="GO:0005886">
    <property type="term" value="C:plasma membrane"/>
    <property type="evidence" value="ECO:0007669"/>
    <property type="project" value="UniProtKB-SubCell"/>
</dbReference>
<dbReference type="InterPro" id="IPR010131">
    <property type="entry name" value="MdtP/NodT-like"/>
</dbReference>
<feature type="coiled-coil region" evidence="3">
    <location>
        <begin position="212"/>
        <end position="239"/>
    </location>
</feature>
<dbReference type="Gene3D" id="1.20.1600.10">
    <property type="entry name" value="Outer membrane efflux proteins (OEP)"/>
    <property type="match status" value="1"/>
</dbReference>
<dbReference type="InterPro" id="IPR003423">
    <property type="entry name" value="OMP_efflux"/>
</dbReference>
<dbReference type="Proteomes" id="UP000076088">
    <property type="component" value="Chromosome"/>
</dbReference>
<dbReference type="AlphaFoldDB" id="A0AAC8YX59"/>
<organism evidence="4 5">
    <name type="scientific">Sphingopyxis macrogoltabida</name>
    <name type="common">Sphingomonas macrogoltabidus</name>
    <dbReference type="NCBI Taxonomy" id="33050"/>
    <lineage>
        <taxon>Bacteria</taxon>
        <taxon>Pseudomonadati</taxon>
        <taxon>Pseudomonadota</taxon>
        <taxon>Alphaproteobacteria</taxon>
        <taxon>Sphingomonadales</taxon>
        <taxon>Sphingomonadaceae</taxon>
        <taxon>Sphingopyxis</taxon>
    </lineage>
</organism>
<dbReference type="NCBIfam" id="TIGR01845">
    <property type="entry name" value="outer_NodT"/>
    <property type="match status" value="1"/>
</dbReference>